<dbReference type="InterPro" id="IPR050706">
    <property type="entry name" value="Cyclic-di-GMP_PDE-like"/>
</dbReference>
<sequence length="387" mass="42455">MLGMQSRMLRGMGYMMIGTAASADAALRLLGERQVAVDVVICDLNMPEVDGLEFLRRLGASDFRGGVILLSGEGPRIIHAVQKLLAGRALLILGALEKPASRAALRTLLDQWQPAALPSVAAEHPGYGADDLRVAQDGAQWVLHYQPKVDLRSGGLTGVEALVRWNHPLHGLVYPDRFIALAEECGAIDALTEWVMQAALEQLALWHRSGLRIQMAVNVSMQNLCAPDFAPRLGALVRHIGLSPQDLMLEVTESRVMAVSSAALETLVRLRMQRFGLSIDDFGTGHSSLAQLRDVPFTELKIDRGFVHDARGNQLIPPMLEGSIGMAQRLGLHTVAEGVETEDDWALLREIGCDIAQGYFIGRPMQSDRLPAWLEDWQTRQPRSTAR</sequence>
<dbReference type="Pfam" id="PF00072">
    <property type="entry name" value="Response_reg"/>
    <property type="match status" value="1"/>
</dbReference>
<dbReference type="PANTHER" id="PTHR33121">
    <property type="entry name" value="CYCLIC DI-GMP PHOSPHODIESTERASE PDEF"/>
    <property type="match status" value="1"/>
</dbReference>
<dbReference type="KEGG" id="rhy:RD110_22230"/>
<evidence type="ECO:0000313" key="5">
    <source>
        <dbReference type="Proteomes" id="UP000186609"/>
    </source>
</evidence>
<feature type="domain" description="EAL" evidence="3">
    <location>
        <begin position="125"/>
        <end position="378"/>
    </location>
</feature>
<evidence type="ECO:0000259" key="2">
    <source>
        <dbReference type="PROSITE" id="PS50110"/>
    </source>
</evidence>
<dbReference type="SMART" id="SM00448">
    <property type="entry name" value="REC"/>
    <property type="match status" value="1"/>
</dbReference>
<dbReference type="Gene3D" id="3.40.50.2300">
    <property type="match status" value="1"/>
</dbReference>
<proteinExistence type="predicted"/>
<dbReference type="InterPro" id="IPR035919">
    <property type="entry name" value="EAL_sf"/>
</dbReference>
<dbReference type="InterPro" id="IPR011006">
    <property type="entry name" value="CheY-like_superfamily"/>
</dbReference>
<dbReference type="InterPro" id="IPR001789">
    <property type="entry name" value="Sig_transdc_resp-reg_receiver"/>
</dbReference>
<dbReference type="Gene3D" id="3.20.20.450">
    <property type="entry name" value="EAL domain"/>
    <property type="match status" value="1"/>
</dbReference>
<dbReference type="PROSITE" id="PS50110">
    <property type="entry name" value="RESPONSE_REGULATORY"/>
    <property type="match status" value="1"/>
</dbReference>
<dbReference type="Pfam" id="PF00563">
    <property type="entry name" value="EAL"/>
    <property type="match status" value="1"/>
</dbReference>
<dbReference type="STRING" id="1842727.RD110_22230"/>
<feature type="domain" description="Response regulatory" evidence="2">
    <location>
        <begin position="1"/>
        <end position="113"/>
    </location>
</feature>
<evidence type="ECO:0000259" key="3">
    <source>
        <dbReference type="PROSITE" id="PS50883"/>
    </source>
</evidence>
<dbReference type="InterPro" id="IPR001633">
    <property type="entry name" value="EAL_dom"/>
</dbReference>
<dbReference type="EMBL" id="CP019236">
    <property type="protein sequence ID" value="APW40877.1"/>
    <property type="molecule type" value="Genomic_DNA"/>
</dbReference>
<dbReference type="AlphaFoldDB" id="A0A1P8K4F7"/>
<accession>A0A1P8K4F7</accession>
<keyword evidence="1" id="KW-0597">Phosphoprotein</keyword>
<evidence type="ECO:0000256" key="1">
    <source>
        <dbReference type="PROSITE-ProRule" id="PRU00169"/>
    </source>
</evidence>
<dbReference type="SMART" id="SM00052">
    <property type="entry name" value="EAL"/>
    <property type="match status" value="1"/>
</dbReference>
<reference evidence="4 5" key="1">
    <citation type="submission" date="2017-01" db="EMBL/GenBank/DDBJ databases">
        <authorList>
            <person name="Mah S.A."/>
            <person name="Swanson W.J."/>
            <person name="Moy G.W."/>
            <person name="Vacquier V.D."/>
        </authorList>
    </citation>
    <scope>NUCLEOTIDE SEQUENCE [LARGE SCALE GENOMIC DNA]</scope>
    <source>
        <strain evidence="4 5">DCY110</strain>
    </source>
</reference>
<protein>
    <recommendedName>
        <fullName evidence="6">Diguanylate phosphodiesterase</fullName>
    </recommendedName>
</protein>
<dbReference type="GO" id="GO:0000160">
    <property type="term" value="P:phosphorelay signal transduction system"/>
    <property type="evidence" value="ECO:0007669"/>
    <property type="project" value="InterPro"/>
</dbReference>
<name>A0A1P8K4F7_9BURK</name>
<keyword evidence="5" id="KW-1185">Reference proteome</keyword>
<organism evidence="4 5">
    <name type="scientific">Rhodoferax koreensis</name>
    <dbReference type="NCBI Taxonomy" id="1842727"/>
    <lineage>
        <taxon>Bacteria</taxon>
        <taxon>Pseudomonadati</taxon>
        <taxon>Pseudomonadota</taxon>
        <taxon>Betaproteobacteria</taxon>
        <taxon>Burkholderiales</taxon>
        <taxon>Comamonadaceae</taxon>
        <taxon>Rhodoferax</taxon>
    </lineage>
</organism>
<dbReference type="PROSITE" id="PS50883">
    <property type="entry name" value="EAL"/>
    <property type="match status" value="1"/>
</dbReference>
<dbReference type="SUPFAM" id="SSF52172">
    <property type="entry name" value="CheY-like"/>
    <property type="match status" value="1"/>
</dbReference>
<feature type="modified residue" description="4-aspartylphosphate" evidence="1">
    <location>
        <position position="43"/>
    </location>
</feature>
<gene>
    <name evidence="4" type="ORF">RD110_22230</name>
</gene>
<dbReference type="SUPFAM" id="SSF141868">
    <property type="entry name" value="EAL domain-like"/>
    <property type="match status" value="1"/>
</dbReference>
<dbReference type="Proteomes" id="UP000186609">
    <property type="component" value="Chromosome"/>
</dbReference>
<dbReference type="PANTHER" id="PTHR33121:SF79">
    <property type="entry name" value="CYCLIC DI-GMP PHOSPHODIESTERASE PDED-RELATED"/>
    <property type="match status" value="1"/>
</dbReference>
<evidence type="ECO:0008006" key="6">
    <source>
        <dbReference type="Google" id="ProtNLM"/>
    </source>
</evidence>
<dbReference type="CDD" id="cd01948">
    <property type="entry name" value="EAL"/>
    <property type="match status" value="1"/>
</dbReference>
<dbReference type="GO" id="GO:0071111">
    <property type="term" value="F:cyclic-guanylate-specific phosphodiesterase activity"/>
    <property type="evidence" value="ECO:0007669"/>
    <property type="project" value="InterPro"/>
</dbReference>
<evidence type="ECO:0000313" key="4">
    <source>
        <dbReference type="EMBL" id="APW40877.1"/>
    </source>
</evidence>